<protein>
    <recommendedName>
        <fullName evidence="2">PH domain-containing protein</fullName>
    </recommendedName>
</protein>
<keyword evidence="1" id="KW-0472">Membrane</keyword>
<evidence type="ECO:0000313" key="4">
    <source>
        <dbReference type="Proteomes" id="UP000636956"/>
    </source>
</evidence>
<evidence type="ECO:0000259" key="2">
    <source>
        <dbReference type="Pfam" id="PF25362"/>
    </source>
</evidence>
<evidence type="ECO:0000313" key="3">
    <source>
        <dbReference type="EMBL" id="GGJ74284.1"/>
    </source>
</evidence>
<evidence type="ECO:0000256" key="1">
    <source>
        <dbReference type="SAM" id="Phobius"/>
    </source>
</evidence>
<keyword evidence="4" id="KW-1185">Reference proteome</keyword>
<dbReference type="EMBL" id="BMMD01000004">
    <property type="protein sequence ID" value="GGJ74284.1"/>
    <property type="molecule type" value="Genomic_DNA"/>
</dbReference>
<dbReference type="InterPro" id="IPR057446">
    <property type="entry name" value="PH_bac"/>
</dbReference>
<keyword evidence="1" id="KW-1133">Transmembrane helix</keyword>
<feature type="domain" description="PH" evidence="2">
    <location>
        <begin position="40"/>
        <end position="161"/>
    </location>
</feature>
<organism evidence="3 4">
    <name type="scientific">Agromyces bauzanensis</name>
    <dbReference type="NCBI Taxonomy" id="1308924"/>
    <lineage>
        <taxon>Bacteria</taxon>
        <taxon>Bacillati</taxon>
        <taxon>Actinomycetota</taxon>
        <taxon>Actinomycetes</taxon>
        <taxon>Micrococcales</taxon>
        <taxon>Microbacteriaceae</taxon>
        <taxon>Agromyces</taxon>
    </lineage>
</organism>
<dbReference type="Proteomes" id="UP000636956">
    <property type="component" value="Unassembled WGS sequence"/>
</dbReference>
<feature type="transmembrane region" description="Helical" evidence="1">
    <location>
        <begin position="6"/>
        <end position="25"/>
    </location>
</feature>
<sequence>MDKWIGAVVAVVIVGVAAWLMWRSWQRRTVRDESMSAFLPPAQRGDPLVETEVLYVATTPVGRPLERLAVQGLAFRGAAHLEVLPEGVVIRIAGEPVIFVPADRIVAAGPATYVIDRGVEPEGLIAITWIVQVHDPELVAPHVDSYFRARYPGDSARIIAAVGDIAAAPMAPRPEPESEASDD</sequence>
<keyword evidence="1" id="KW-0812">Transmembrane</keyword>
<reference evidence="3" key="1">
    <citation type="journal article" date="2014" name="Int. J. Syst. Evol. Microbiol.">
        <title>Complete genome sequence of Corynebacterium casei LMG S-19264T (=DSM 44701T), isolated from a smear-ripened cheese.</title>
        <authorList>
            <consortium name="US DOE Joint Genome Institute (JGI-PGF)"/>
            <person name="Walter F."/>
            <person name="Albersmeier A."/>
            <person name="Kalinowski J."/>
            <person name="Ruckert C."/>
        </authorList>
    </citation>
    <scope>NUCLEOTIDE SEQUENCE</scope>
    <source>
        <strain evidence="3">CGMCC 1.8984</strain>
    </source>
</reference>
<dbReference type="RefSeq" id="WP_188742400.1">
    <property type="nucleotide sequence ID" value="NZ_BAABFW010000002.1"/>
</dbReference>
<dbReference type="Pfam" id="PF25362">
    <property type="entry name" value="bPH_11"/>
    <property type="match status" value="1"/>
</dbReference>
<reference evidence="3" key="2">
    <citation type="submission" date="2020-09" db="EMBL/GenBank/DDBJ databases">
        <authorList>
            <person name="Sun Q."/>
            <person name="Zhou Y."/>
        </authorList>
    </citation>
    <scope>NUCLEOTIDE SEQUENCE</scope>
    <source>
        <strain evidence="3">CGMCC 1.8984</strain>
    </source>
</reference>
<accession>A0A917PFA0</accession>
<dbReference type="AlphaFoldDB" id="A0A917PFA0"/>
<gene>
    <name evidence="3" type="ORF">GCM10011372_10520</name>
</gene>
<name>A0A917PFA0_9MICO</name>
<comment type="caution">
    <text evidence="3">The sequence shown here is derived from an EMBL/GenBank/DDBJ whole genome shotgun (WGS) entry which is preliminary data.</text>
</comment>
<proteinExistence type="predicted"/>